<protein>
    <submittedName>
        <fullName evidence="1">Uncharacterized protein</fullName>
    </submittedName>
</protein>
<sequence>MYAETFDSLNMVNPIATSDYVKRDDLMMHAQSSERNYGKYNNGYRKAKFGLLSKWLKNFVRRRQRTEDAGVFSNGRSVELLLQSSETVRRSSCG</sequence>
<keyword evidence="2" id="KW-1185">Reference proteome</keyword>
<proteinExistence type="predicted"/>
<accession>A0A917S4D1</accession>
<dbReference type="EMBL" id="BMOK01000008">
    <property type="protein sequence ID" value="GGL57180.1"/>
    <property type="molecule type" value="Genomic_DNA"/>
</dbReference>
<name>A0A917S4D1_9BACL</name>
<organism evidence="1 2">
    <name type="scientific">Sporolactobacillus putidus</name>
    <dbReference type="NCBI Taxonomy" id="492735"/>
    <lineage>
        <taxon>Bacteria</taxon>
        <taxon>Bacillati</taxon>
        <taxon>Bacillota</taxon>
        <taxon>Bacilli</taxon>
        <taxon>Bacillales</taxon>
        <taxon>Sporolactobacillaceae</taxon>
        <taxon>Sporolactobacillus</taxon>
    </lineage>
</organism>
<dbReference type="AlphaFoldDB" id="A0A917S4D1"/>
<reference evidence="1" key="1">
    <citation type="journal article" date="2014" name="Int. J. Syst. Evol. Microbiol.">
        <title>Complete genome sequence of Corynebacterium casei LMG S-19264T (=DSM 44701T), isolated from a smear-ripened cheese.</title>
        <authorList>
            <consortium name="US DOE Joint Genome Institute (JGI-PGF)"/>
            <person name="Walter F."/>
            <person name="Albersmeier A."/>
            <person name="Kalinowski J."/>
            <person name="Ruckert C."/>
        </authorList>
    </citation>
    <scope>NUCLEOTIDE SEQUENCE</scope>
    <source>
        <strain evidence="1">JCM 15325</strain>
    </source>
</reference>
<dbReference type="Proteomes" id="UP000654670">
    <property type="component" value="Unassembled WGS sequence"/>
</dbReference>
<evidence type="ECO:0000313" key="2">
    <source>
        <dbReference type="Proteomes" id="UP000654670"/>
    </source>
</evidence>
<dbReference type="RefSeq" id="WP_229727571.1">
    <property type="nucleotide sequence ID" value="NZ_BMOK01000008.1"/>
</dbReference>
<reference evidence="1" key="2">
    <citation type="submission" date="2020-09" db="EMBL/GenBank/DDBJ databases">
        <authorList>
            <person name="Sun Q."/>
            <person name="Ohkuma M."/>
        </authorList>
    </citation>
    <scope>NUCLEOTIDE SEQUENCE</scope>
    <source>
        <strain evidence="1">JCM 15325</strain>
    </source>
</reference>
<evidence type="ECO:0000313" key="1">
    <source>
        <dbReference type="EMBL" id="GGL57180.1"/>
    </source>
</evidence>
<gene>
    <name evidence="1" type="ORF">GCM10007968_21510</name>
</gene>
<comment type="caution">
    <text evidence="1">The sequence shown here is derived from an EMBL/GenBank/DDBJ whole genome shotgun (WGS) entry which is preliminary data.</text>
</comment>